<protein>
    <submittedName>
        <fullName evidence="5">Alpha-1,4-digalacturonate transport system substrate-binding protein</fullName>
    </submittedName>
</protein>
<gene>
    <name evidence="5" type="ORF">GGD55_003708</name>
</gene>
<name>A0A7W8UD09_9HYPH</name>
<comment type="caution">
    <text evidence="5">The sequence shown here is derived from an EMBL/GenBank/DDBJ whole genome shotgun (WGS) entry which is preliminary data.</text>
</comment>
<keyword evidence="3" id="KW-0574">Periplasm</keyword>
<dbReference type="InterPro" id="IPR006059">
    <property type="entry name" value="SBP"/>
</dbReference>
<evidence type="ECO:0000313" key="6">
    <source>
        <dbReference type="Proteomes" id="UP000585507"/>
    </source>
</evidence>
<accession>A0A7W8UD09</accession>
<dbReference type="RefSeq" id="WP_018329210.1">
    <property type="nucleotide sequence ID" value="NZ_JACHBK010000008.1"/>
</dbReference>
<evidence type="ECO:0000256" key="1">
    <source>
        <dbReference type="ARBA" id="ARBA00004418"/>
    </source>
</evidence>
<feature type="signal peptide" evidence="4">
    <location>
        <begin position="1"/>
        <end position="24"/>
    </location>
</feature>
<dbReference type="SUPFAM" id="SSF53850">
    <property type="entry name" value="Periplasmic binding protein-like II"/>
    <property type="match status" value="1"/>
</dbReference>
<evidence type="ECO:0000256" key="4">
    <source>
        <dbReference type="SAM" id="SignalP"/>
    </source>
</evidence>
<sequence>MTLKTLKITALALALGTAALPAFAETITFAFTDDDPNYVAMMEKLVDQFEAENKDITVDFVTAGYAQMMEQLPLQLSVGKGPDVAKITANDLLRYTADLRPYMKDPDGFAKLHGKSLDLIRTPGSAPDKIGGYVASQTLNQPFVNVTLFEQAGVPLPKKGATLTEIVDASVKVAKATGVEIPFTMDRSGHRFAGPAFSYGAHFLKDGQLIFPDEGAKRYIADLYKWTQSGAFPKEMWGAAGGTRYKNMGDEFASGNVVTYLAGNWMINPFVTKIGDSFDWTAIDPPCGDAGCVPMPGATFIVAFQHTKAPEAAAKLIEFLGSEKVQRDIAEQFLILTGAQIDNPQYKTDSANAKSSMEAFARNVGNVPEEARTIEKTQGASAVYGSIVQRMSQLIVGELSLEDTYAQLAADAKGANVEIAKFAAAAK</sequence>
<dbReference type="Pfam" id="PF13416">
    <property type="entry name" value="SBP_bac_8"/>
    <property type="match status" value="1"/>
</dbReference>
<comment type="similarity">
    <text evidence="2">Belongs to the bacterial solute-binding protein 1 family.</text>
</comment>
<keyword evidence="6" id="KW-1185">Reference proteome</keyword>
<evidence type="ECO:0000256" key="3">
    <source>
        <dbReference type="ARBA" id="ARBA00022764"/>
    </source>
</evidence>
<feature type="chain" id="PRO_5030950021" evidence="4">
    <location>
        <begin position="25"/>
        <end position="427"/>
    </location>
</feature>
<dbReference type="GO" id="GO:0042597">
    <property type="term" value="C:periplasmic space"/>
    <property type="evidence" value="ECO:0007669"/>
    <property type="project" value="UniProtKB-SubCell"/>
</dbReference>
<dbReference type="EMBL" id="JACHBK010000008">
    <property type="protein sequence ID" value="MBB5536993.1"/>
    <property type="molecule type" value="Genomic_DNA"/>
</dbReference>
<reference evidence="5 6" key="1">
    <citation type="submission" date="2020-08" db="EMBL/GenBank/DDBJ databases">
        <title>Genomic Encyclopedia of Type Strains, Phase IV (KMG-V): Genome sequencing to study the core and pangenomes of soil and plant-associated prokaryotes.</title>
        <authorList>
            <person name="Whitman W."/>
        </authorList>
    </citation>
    <scope>NUCLEOTIDE SEQUENCE [LARGE SCALE GENOMIC DNA]</scope>
    <source>
        <strain evidence="5 6">SEMIA 4084</strain>
    </source>
</reference>
<dbReference type="AlphaFoldDB" id="A0A7W8UD09"/>
<dbReference type="Proteomes" id="UP000585507">
    <property type="component" value="Unassembled WGS sequence"/>
</dbReference>
<comment type="subcellular location">
    <subcellularLocation>
        <location evidence="1">Periplasm</location>
    </subcellularLocation>
</comment>
<dbReference type="InterPro" id="IPR050490">
    <property type="entry name" value="Bact_solute-bd_prot1"/>
</dbReference>
<evidence type="ECO:0000256" key="2">
    <source>
        <dbReference type="ARBA" id="ARBA00008520"/>
    </source>
</evidence>
<organism evidence="5 6">
    <name type="scientific">Rhizobium giardinii</name>
    <dbReference type="NCBI Taxonomy" id="56731"/>
    <lineage>
        <taxon>Bacteria</taxon>
        <taxon>Pseudomonadati</taxon>
        <taxon>Pseudomonadota</taxon>
        <taxon>Alphaproteobacteria</taxon>
        <taxon>Hyphomicrobiales</taxon>
        <taxon>Rhizobiaceae</taxon>
        <taxon>Rhizobium/Agrobacterium group</taxon>
        <taxon>Rhizobium</taxon>
    </lineage>
</organism>
<dbReference type="Gene3D" id="3.40.190.10">
    <property type="entry name" value="Periplasmic binding protein-like II"/>
    <property type="match status" value="1"/>
</dbReference>
<proteinExistence type="inferred from homology"/>
<evidence type="ECO:0000313" key="5">
    <source>
        <dbReference type="EMBL" id="MBB5536993.1"/>
    </source>
</evidence>
<keyword evidence="4" id="KW-0732">Signal</keyword>
<dbReference type="PANTHER" id="PTHR43649">
    <property type="entry name" value="ARABINOSE-BINDING PROTEIN-RELATED"/>
    <property type="match status" value="1"/>
</dbReference>